<dbReference type="GO" id="GO:0005634">
    <property type="term" value="C:nucleus"/>
    <property type="evidence" value="ECO:0007669"/>
    <property type="project" value="TreeGrafter"/>
</dbReference>
<dbReference type="Gene3D" id="1.25.40.430">
    <property type="match status" value="1"/>
</dbReference>
<dbReference type="Pfam" id="PF08311">
    <property type="entry name" value="Mad3_BUB1_I"/>
    <property type="match status" value="1"/>
</dbReference>
<gene>
    <name evidence="3" type="ORF">C7M61_002858</name>
</gene>
<reference evidence="3 4" key="1">
    <citation type="submission" date="2018-03" db="EMBL/GenBank/DDBJ databases">
        <title>Candida pseudohaemulonii genome assembly and annotation.</title>
        <authorList>
            <person name="Munoz J.F."/>
            <person name="Gade L.G."/>
            <person name="Chow N.A."/>
            <person name="Litvintseva A.P."/>
            <person name="Loparev V.N."/>
            <person name="Cuomo C.A."/>
        </authorList>
    </citation>
    <scope>NUCLEOTIDE SEQUENCE [LARGE SCALE GENOMIC DNA]</scope>
    <source>
        <strain evidence="3 4">B12108</strain>
    </source>
</reference>
<dbReference type="PANTHER" id="PTHR14030:SF4">
    <property type="entry name" value="BUB1 KINASE, ISOFORM A-RELATED"/>
    <property type="match status" value="1"/>
</dbReference>
<dbReference type="RefSeq" id="XP_024713624.1">
    <property type="nucleotide sequence ID" value="XM_024858218.1"/>
</dbReference>
<dbReference type="VEuPathDB" id="FungiDB:C7M61_002858"/>
<evidence type="ECO:0000313" key="4">
    <source>
        <dbReference type="Proteomes" id="UP000241107"/>
    </source>
</evidence>
<proteinExistence type="predicted"/>
<dbReference type="GO" id="GO:0004672">
    <property type="term" value="F:protein kinase activity"/>
    <property type="evidence" value="ECO:0007669"/>
    <property type="project" value="TreeGrafter"/>
</dbReference>
<comment type="caution">
    <text evidence="3">The sequence shown here is derived from an EMBL/GenBank/DDBJ whole genome shotgun (WGS) entry which is preliminary data.</text>
</comment>
<organism evidence="3 4">
    <name type="scientific">Candidozyma pseudohaemuli</name>
    <dbReference type="NCBI Taxonomy" id="418784"/>
    <lineage>
        <taxon>Eukaryota</taxon>
        <taxon>Fungi</taxon>
        <taxon>Dikarya</taxon>
        <taxon>Ascomycota</taxon>
        <taxon>Saccharomycotina</taxon>
        <taxon>Pichiomycetes</taxon>
        <taxon>Metschnikowiaceae</taxon>
        <taxon>Candidozyma</taxon>
    </lineage>
</organism>
<dbReference type="InterPro" id="IPR015661">
    <property type="entry name" value="Bub1/Mad3"/>
</dbReference>
<dbReference type="InterPro" id="IPR013212">
    <property type="entry name" value="Mad3/Bub1_I"/>
</dbReference>
<protein>
    <recommendedName>
        <fullName evidence="2">BUB1 N-terminal domain-containing protein</fullName>
    </recommendedName>
</protein>
<dbReference type="AlphaFoldDB" id="A0A2P7YQR8"/>
<name>A0A2P7YQR8_9ASCO</name>
<dbReference type="GO" id="GO:0032991">
    <property type="term" value="C:protein-containing complex"/>
    <property type="evidence" value="ECO:0007669"/>
    <property type="project" value="UniProtKB-ARBA"/>
</dbReference>
<sequence>MDFLVLEQQKENIAPRASGRPALRLALALKEQAPKSAHTAKKNEFELLIAQQEELDDPLQPYLDYISWTNETYPQGGNTESGLLGLLERCTSCFRDTDFYKNDPRYLRVWLEYGQYSDLPRDVFVYLAKKGIGSELALYYEEFAKYLETKGAYGDAMEVYSVGIEREARPLARLQRSFGYFQRRSENFEIRPSSIRNVLSLKRGLPLPPNSAGSDKKRPKIAVHRDSDPISIKDSVFGDAQAPESVPALRLKENVIAAKPWAGEVLKQKASRPSSAKFEVFRDSEPQKEWQVSSGPEKYTTIQHPGKPTEKLMLNMALLYPSPGEEYCPLEVFCQSKNFQKQKQLQVQETPVKDSLFKPADTSRDGMTIPLKMDETTLFKPRSPTMTQFSRMTAKEVLGMFNNALRYLDGDTTKFEEHTSNLEGFVTETFQQKQEENEEKGPSTPSTDCGSSTSSPFLERPW</sequence>
<feature type="region of interest" description="Disordered" evidence="1">
    <location>
        <begin position="428"/>
        <end position="462"/>
    </location>
</feature>
<dbReference type="GO" id="GO:0051754">
    <property type="term" value="P:meiotic sister chromatid cohesion, centromeric"/>
    <property type="evidence" value="ECO:0007669"/>
    <property type="project" value="TreeGrafter"/>
</dbReference>
<evidence type="ECO:0000313" key="3">
    <source>
        <dbReference type="EMBL" id="PSK38299.1"/>
    </source>
</evidence>
<dbReference type="OrthoDB" id="248495at2759"/>
<dbReference type="Gene3D" id="6.10.20.170">
    <property type="match status" value="1"/>
</dbReference>
<dbReference type="GO" id="GO:0007094">
    <property type="term" value="P:mitotic spindle assembly checkpoint signaling"/>
    <property type="evidence" value="ECO:0007669"/>
    <property type="project" value="InterPro"/>
</dbReference>
<accession>A0A2P7YQR8</accession>
<dbReference type="SMART" id="SM00777">
    <property type="entry name" value="Mad3_BUB1_I"/>
    <property type="match status" value="1"/>
</dbReference>
<dbReference type="Proteomes" id="UP000241107">
    <property type="component" value="Unassembled WGS sequence"/>
</dbReference>
<evidence type="ECO:0000256" key="1">
    <source>
        <dbReference type="SAM" id="MobiDB-lite"/>
    </source>
</evidence>
<dbReference type="STRING" id="418784.A0A2P7YQR8"/>
<dbReference type="EMBL" id="PYFQ01000006">
    <property type="protein sequence ID" value="PSK38299.1"/>
    <property type="molecule type" value="Genomic_DNA"/>
</dbReference>
<dbReference type="PANTHER" id="PTHR14030">
    <property type="entry name" value="MITOTIC CHECKPOINT SERINE/THREONINE-PROTEIN KINASE BUB1"/>
    <property type="match status" value="1"/>
</dbReference>
<evidence type="ECO:0000259" key="2">
    <source>
        <dbReference type="PROSITE" id="PS51489"/>
    </source>
</evidence>
<feature type="domain" description="BUB1 N-terminal" evidence="2">
    <location>
        <begin position="48"/>
        <end position="210"/>
    </location>
</feature>
<dbReference type="PROSITE" id="PS51489">
    <property type="entry name" value="BUB1_N"/>
    <property type="match status" value="1"/>
</dbReference>
<dbReference type="InterPro" id="IPR012572">
    <property type="entry name" value="Mad3/Bub1_II"/>
</dbReference>
<keyword evidence="4" id="KW-1185">Reference proteome</keyword>
<dbReference type="Pfam" id="PF08171">
    <property type="entry name" value="Mad3_BUB1_II"/>
    <property type="match status" value="1"/>
</dbReference>
<dbReference type="GeneID" id="36566247"/>
<dbReference type="FunFam" id="1.25.40.430:FF:000003">
    <property type="entry name" value="Checkpoint serine/threonine-protein kinase BUB1"/>
    <property type="match status" value="1"/>
</dbReference>
<feature type="compositionally biased region" description="Polar residues" evidence="1">
    <location>
        <begin position="443"/>
        <end position="456"/>
    </location>
</feature>